<dbReference type="Pfam" id="PF01501">
    <property type="entry name" value="Glyco_transf_8"/>
    <property type="match status" value="1"/>
</dbReference>
<dbReference type="SUPFAM" id="SSF53448">
    <property type="entry name" value="Nucleotide-diphospho-sugar transferases"/>
    <property type="match status" value="1"/>
</dbReference>
<keyword evidence="1" id="KW-0328">Glycosyltransferase</keyword>
<proteinExistence type="predicted"/>
<gene>
    <name evidence="4" type="ORF">ACFSR5_20040</name>
</gene>
<comment type="caution">
    <text evidence="4">The sequence shown here is derived from an EMBL/GenBank/DDBJ whole genome shotgun (WGS) entry which is preliminary data.</text>
</comment>
<evidence type="ECO:0000313" key="5">
    <source>
        <dbReference type="Proteomes" id="UP001597545"/>
    </source>
</evidence>
<keyword evidence="5" id="KW-1185">Reference proteome</keyword>
<dbReference type="Gene3D" id="3.90.550.10">
    <property type="entry name" value="Spore Coat Polysaccharide Biosynthesis Protein SpsA, Chain A"/>
    <property type="match status" value="1"/>
</dbReference>
<dbReference type="InterPro" id="IPR050748">
    <property type="entry name" value="Glycosyltrans_8_dom-fam"/>
</dbReference>
<dbReference type="CDD" id="cd04194">
    <property type="entry name" value="GT8_A4GalT_like"/>
    <property type="match status" value="1"/>
</dbReference>
<keyword evidence="3" id="KW-0479">Metal-binding</keyword>
<name>A0ABW5KLU0_9SPHI</name>
<dbReference type="RefSeq" id="WP_380906331.1">
    <property type="nucleotide sequence ID" value="NZ_JBHUEG010000018.1"/>
</dbReference>
<reference evidence="5" key="1">
    <citation type="journal article" date="2019" name="Int. J. Syst. Evol. Microbiol.">
        <title>The Global Catalogue of Microorganisms (GCM) 10K type strain sequencing project: providing services to taxonomists for standard genome sequencing and annotation.</title>
        <authorList>
            <consortium name="The Broad Institute Genomics Platform"/>
            <consortium name="The Broad Institute Genome Sequencing Center for Infectious Disease"/>
            <person name="Wu L."/>
            <person name="Ma J."/>
        </authorList>
    </citation>
    <scope>NUCLEOTIDE SEQUENCE [LARGE SCALE GENOMIC DNA]</scope>
    <source>
        <strain evidence="5">KCTC 42662</strain>
    </source>
</reference>
<evidence type="ECO:0000256" key="3">
    <source>
        <dbReference type="ARBA" id="ARBA00022723"/>
    </source>
</evidence>
<dbReference type="EMBL" id="JBHULR010000021">
    <property type="protein sequence ID" value="MFD2549947.1"/>
    <property type="molecule type" value="Genomic_DNA"/>
</dbReference>
<sequence length="313" mass="36205">MTNFAVNSIPIVLAFTPNYFVPAATCILSILKSAKSTDHFHFICLLTEPLSPSYMDKLVRLVGDSAVFSYINLEGALSDIYVDEKYTVAASYRLLLPTILMDYEKVLYVDCDMIFRTNLADLYRDTEMGAQYMAGVFEATLDFQEAYLESIGCQPGHYINSGLLVMNLHALREDQMVDKLLHAAKADYLEFPDQDVINQLCHGRIRGLPPYWNSIRTFWLPQYKAAFLKYYTEADWLNVQKTGNVHYTGAKPWNTFTIGFAIWWDHFEQLPAEVKELMVVPKGLYWLSKMYRNPVGRRLIDGSRHLYRRLRNR</sequence>
<organism evidence="4 5">
    <name type="scientific">Sphingobacterium suaedae</name>
    <dbReference type="NCBI Taxonomy" id="1686402"/>
    <lineage>
        <taxon>Bacteria</taxon>
        <taxon>Pseudomonadati</taxon>
        <taxon>Bacteroidota</taxon>
        <taxon>Sphingobacteriia</taxon>
        <taxon>Sphingobacteriales</taxon>
        <taxon>Sphingobacteriaceae</taxon>
        <taxon>Sphingobacterium</taxon>
    </lineage>
</organism>
<evidence type="ECO:0000256" key="1">
    <source>
        <dbReference type="ARBA" id="ARBA00022676"/>
    </source>
</evidence>
<dbReference type="InterPro" id="IPR029044">
    <property type="entry name" value="Nucleotide-diphossugar_trans"/>
</dbReference>
<dbReference type="PANTHER" id="PTHR13778:SF47">
    <property type="entry name" value="LIPOPOLYSACCHARIDE 1,3-GALACTOSYLTRANSFERASE"/>
    <property type="match status" value="1"/>
</dbReference>
<dbReference type="Proteomes" id="UP001597545">
    <property type="component" value="Unassembled WGS sequence"/>
</dbReference>
<evidence type="ECO:0000256" key="2">
    <source>
        <dbReference type="ARBA" id="ARBA00022679"/>
    </source>
</evidence>
<keyword evidence="2" id="KW-0808">Transferase</keyword>
<dbReference type="PANTHER" id="PTHR13778">
    <property type="entry name" value="GLYCOSYLTRANSFERASE 8 DOMAIN-CONTAINING PROTEIN"/>
    <property type="match status" value="1"/>
</dbReference>
<evidence type="ECO:0000313" key="4">
    <source>
        <dbReference type="EMBL" id="MFD2549947.1"/>
    </source>
</evidence>
<dbReference type="InterPro" id="IPR002495">
    <property type="entry name" value="Glyco_trans_8"/>
</dbReference>
<protein>
    <submittedName>
        <fullName evidence="4">Glycosyltransferase family 8 protein</fullName>
    </submittedName>
</protein>
<accession>A0ABW5KLU0</accession>